<feature type="domain" description="DUF11" evidence="1">
    <location>
        <begin position="530"/>
        <end position="642"/>
    </location>
</feature>
<accession>A0A2T2Y8Y1</accession>
<dbReference type="InterPro" id="IPR051172">
    <property type="entry name" value="Chlamydia_OmcB"/>
</dbReference>
<dbReference type="RefSeq" id="WP_106933782.1">
    <property type="nucleotide sequence ID" value="NZ_PYFT01000002.1"/>
</dbReference>
<evidence type="ECO:0000313" key="3">
    <source>
        <dbReference type="EMBL" id="PSR51963.1"/>
    </source>
</evidence>
<feature type="domain" description="DUF11" evidence="1">
    <location>
        <begin position="649"/>
        <end position="763"/>
    </location>
</feature>
<organism evidence="3 4">
    <name type="scientific">Adhaeribacter arboris</name>
    <dbReference type="NCBI Taxonomy" id="2072846"/>
    <lineage>
        <taxon>Bacteria</taxon>
        <taxon>Pseudomonadati</taxon>
        <taxon>Bacteroidota</taxon>
        <taxon>Cytophagia</taxon>
        <taxon>Cytophagales</taxon>
        <taxon>Hymenobacteraceae</taxon>
        <taxon>Adhaeribacter</taxon>
    </lineage>
</organism>
<feature type="domain" description="DUF11" evidence="1">
    <location>
        <begin position="1389"/>
        <end position="1499"/>
    </location>
</feature>
<feature type="domain" description="DUF11" evidence="1">
    <location>
        <begin position="1163"/>
        <end position="1258"/>
    </location>
</feature>
<dbReference type="InterPro" id="IPR001434">
    <property type="entry name" value="OmcB-like_DUF11"/>
</dbReference>
<evidence type="ECO:0000259" key="2">
    <source>
        <dbReference type="Pfam" id="PF18962"/>
    </source>
</evidence>
<dbReference type="InterPro" id="IPR047589">
    <property type="entry name" value="DUF11_rpt"/>
</dbReference>
<evidence type="ECO:0000259" key="1">
    <source>
        <dbReference type="Pfam" id="PF01345"/>
    </source>
</evidence>
<feature type="domain" description="DUF11" evidence="1">
    <location>
        <begin position="901"/>
        <end position="1008"/>
    </location>
</feature>
<dbReference type="Gene3D" id="2.60.40.10">
    <property type="entry name" value="Immunoglobulins"/>
    <property type="match status" value="4"/>
</dbReference>
<evidence type="ECO:0008006" key="5">
    <source>
        <dbReference type="Google" id="ProtNLM"/>
    </source>
</evidence>
<comment type="caution">
    <text evidence="3">The sequence shown here is derived from an EMBL/GenBank/DDBJ whole genome shotgun (WGS) entry which is preliminary data.</text>
</comment>
<gene>
    <name evidence="3" type="ORF">AHMF7605_29070</name>
</gene>
<dbReference type="PANTHER" id="PTHR34819">
    <property type="entry name" value="LARGE CYSTEINE-RICH PERIPLASMIC PROTEIN OMCB"/>
    <property type="match status" value="1"/>
</dbReference>
<proteinExistence type="predicted"/>
<feature type="domain" description="Secretion system C-terminal sorting" evidence="2">
    <location>
        <begin position="2040"/>
        <end position="2112"/>
    </location>
</feature>
<dbReference type="EMBL" id="PYFT01000002">
    <property type="protein sequence ID" value="PSR51963.1"/>
    <property type="molecule type" value="Genomic_DNA"/>
</dbReference>
<feature type="domain" description="DUF11" evidence="1">
    <location>
        <begin position="770"/>
        <end position="885"/>
    </location>
</feature>
<dbReference type="OrthoDB" id="1443240at2"/>
<name>A0A2T2Y8Y1_9BACT</name>
<dbReference type="InterPro" id="IPR013783">
    <property type="entry name" value="Ig-like_fold"/>
</dbReference>
<dbReference type="Pfam" id="PF01345">
    <property type="entry name" value="DUF11"/>
    <property type="match status" value="8"/>
</dbReference>
<dbReference type="Pfam" id="PF18962">
    <property type="entry name" value="Por_Secre_tail"/>
    <property type="match status" value="1"/>
</dbReference>
<dbReference type="PANTHER" id="PTHR34819:SF3">
    <property type="entry name" value="CELL SURFACE PROTEIN"/>
    <property type="match status" value="1"/>
</dbReference>
<feature type="domain" description="DUF11" evidence="1">
    <location>
        <begin position="1018"/>
        <end position="1135"/>
    </location>
</feature>
<sequence length="2114" mass="224048">MVQKFRFLIFTWLLLPFILYGEGSKQLTPNKSAAALTSTLNDKAGYLAHDANLPSATGVAITSLSFLKPTGFSRNGATYSKDHRLYIRVKAGERLFYGVHRAIHDQTNANQANLTITLRRTNAATSVDDATFSQANTLTANTTSTRDMLLVANQNGVIDNATEAENGPNRSINGKTVTNGYTPLSIYNNTAVDYDYYVEFTQVGESTWTDDARRFSVYDLWDFTVIDANGDEKPGRMRSKLWSFSAGGAENVFSKDFNMYPLIPSEDQPDRYFVKKVELAGLSPQNFFRFVTNRFGSTTAGGTAVTERRKSQTSQTDYPELFNFVNNPDPTIWQSATAPTFSVILSFSCNTTTNGGKSVFALNTSESGTFLVLINLNGVEGYQAGTADVLLESTGAKGTRTLEWNGLNGLGQVVAKNTSLNFFFRNNSAPLHFPLWDAEANADGFRVQDVRPLVGSNYNGLLFWDDSNLPTVAFPTPQTELYGIVSTAGVHRWGSATTTAGDLKTVNTWTYGHTESSSRTAVFTYDCSADIAVTNSVEPAPYIIGKPVTYTLTVTNNGPVAASNVQVTDKLDLTKLAFISSSDVSYNSGTGVWNIGSLAMGASRTLTITAKPLVLGAISATATQTHTEADNVATNDKAVATINVQSAADIEVKNTSDKTNYNNGDVVTYAITAKNLGPNAATGVIVTDKLPTGLTLEGTAPAGYNATTGAWAVGTLALNETKTLTLKAKVSSLGAITTTAELGSRTGYELDDNSNNNTSATTITIAPAADVVVTNVVSNAIPNQNGSITYTIQATNNGPNDATNVIVSGALPSGLSFTGYTASVGTVGLGTGTGTWNIGTIPAGNTQTLTLTATPTTTGTINLTLSQSHSEYDFNSLNNAATSTITVKPTAEVAVTNVVTSPIKTTYANGDQITYTVTVKNNGPSPTTNLVVTDKLPGSLSFNNAVPTTGTYTSGTGAWNIGTLASGNSATLTLTATVNQSAVITTTASQTHTEFDDVTGNNSASNTITSGTGVVTADIQVSVLKSAGPYYTGQEITLTVRVKNAGQDAATDLKVNVPVPAGFTLKQADPQIGSYDGSTWTVGNLSASGEAELSLIVTPNVDNTTTGNKDYTFAAAKISANEADTNTTNNSASTSLTVQKLADVAVTVDVTGDVNGIFYKGLTEATFTMRLTNKGPDKATNLVGRDTRTGTIDFTYVEPGKGYNSQTGEWLVSELAAGETITLVVKGKPNTTGRLNLGGTKLSQNQTDLVPENDRAVALVNVVPVAELQVTNTAARTTLPNGETTILTVTVKNNSTDAATGVLILDKLPAGLSLVGADPSVGTYDEASGIWNLGTDLLPGTTQTLVLTVKPTSPASYTTTASIASVGQYDSNPNNNSQAATIQSVATADIAVSSSIVEGPYAVGGQYLVTITATNLGPNVATGVVIAAGVAPGLKLVPGSGTPAPGTTIDPAAGLWTIGNLGVNESKNLTLLAQPAAIGVLNSLGYKYAANEFDPNGGNTKDGNNSTVIHITVPDREATYQVLNTNKHLFAYQTGEHLAEVTDPDGPIQNAKIVSGSLPAGVRLDNDGELEIDNRFSLVPGTYNLTIETTDALGGISTSTVIYTILGDWDQDGIADEDDLDDNNDGISDLGNFDVDPRGDADGDGKPNYVDIDFNHPMYGGFRDRNFDGINDAFDLDEDGLITGYDLDEDGDGIPNAIEANEGIVPPDNIYDAAKAIFIGSVGANGMPDAIETNPDSDVSALLNPDIDNDGVSDFIDIDADNDGILDNFESQATNAYVNGLGSDSDFDGLSDGYDGTTGGKIIIPIDIESDGLPDYRDTDSDDDFSGDYVEAFDDNAEGESFDDLFERARVFEEEYNKGWYINSDVDESGFPNWLQWAPDYPAFLTKGSNYYHDTDLDGLVDLFDVDNGGHSVSLQTASNGEYAFRQEGLIILLPVALIKFEGKMQEKGVVLTWFTASEKNNAYFLVERSTDAINFKSIGQVAGAGTTNQQRDYNFLDAQSLSGTTYYRLKQIDFNGKYEYSEIIVVESNAVRIPVEVKVYPNPTPDIVKLDFIGVGNDKAIVQVYTINGRLVATHQLEIGTIPSIDLSGFRTGIYLLKIKGSRFETIKRVVKQ</sequence>
<evidence type="ECO:0000313" key="4">
    <source>
        <dbReference type="Proteomes" id="UP000240357"/>
    </source>
</evidence>
<protein>
    <recommendedName>
        <fullName evidence="5">DUF11 domain-containing protein</fullName>
    </recommendedName>
</protein>
<feature type="domain" description="DUF11" evidence="1">
    <location>
        <begin position="1268"/>
        <end position="1382"/>
    </location>
</feature>
<dbReference type="Gene3D" id="2.60.40.1170">
    <property type="entry name" value="Mu homology domain, subdomain B"/>
    <property type="match status" value="1"/>
</dbReference>
<dbReference type="NCBIfam" id="TIGR01451">
    <property type="entry name" value="B_ant_repeat"/>
    <property type="match status" value="6"/>
</dbReference>
<dbReference type="InterPro" id="IPR026444">
    <property type="entry name" value="Secre_tail"/>
</dbReference>
<reference evidence="3 4" key="1">
    <citation type="submission" date="2018-03" db="EMBL/GenBank/DDBJ databases">
        <title>Adhaeribacter sp. HMF7605 Genome sequencing and assembly.</title>
        <authorList>
            <person name="Kang H."/>
            <person name="Kang J."/>
            <person name="Cha I."/>
            <person name="Kim H."/>
            <person name="Joh K."/>
        </authorList>
    </citation>
    <scope>NUCLEOTIDE SEQUENCE [LARGE SCALE GENOMIC DNA]</scope>
    <source>
        <strain evidence="3 4">HMF7605</strain>
    </source>
</reference>
<keyword evidence="4" id="KW-1185">Reference proteome</keyword>
<dbReference type="Proteomes" id="UP000240357">
    <property type="component" value="Unassembled WGS sequence"/>
</dbReference>
<dbReference type="NCBIfam" id="TIGR04183">
    <property type="entry name" value="Por_Secre_tail"/>
    <property type="match status" value="1"/>
</dbReference>